<feature type="transmembrane region" description="Helical" evidence="5">
    <location>
        <begin position="57"/>
        <end position="76"/>
    </location>
</feature>
<dbReference type="SUPFAM" id="SSF103481">
    <property type="entry name" value="Multidrug resistance efflux transporter EmrE"/>
    <property type="match status" value="1"/>
</dbReference>
<proteinExistence type="predicted"/>
<sequence length="90" mass="9702">MLYAAVLGVFSSAVAYGAWAQAFKKAKKASQVSNYMFITPFLTALLGFAIAGERLDLPTIAGGAVILIGVLIFNFGEKIQDRIRHLKNPV</sequence>
<gene>
    <name evidence="7" type="ORF">SDC9_197053</name>
</gene>
<dbReference type="Pfam" id="PF00892">
    <property type="entry name" value="EamA"/>
    <property type="match status" value="1"/>
</dbReference>
<dbReference type="Gene3D" id="1.10.3730.20">
    <property type="match status" value="1"/>
</dbReference>
<feature type="transmembrane region" description="Helical" evidence="5">
    <location>
        <begin position="6"/>
        <end position="23"/>
    </location>
</feature>
<name>A0A645IF19_9ZZZZ</name>
<organism evidence="7">
    <name type="scientific">bioreactor metagenome</name>
    <dbReference type="NCBI Taxonomy" id="1076179"/>
    <lineage>
        <taxon>unclassified sequences</taxon>
        <taxon>metagenomes</taxon>
        <taxon>ecological metagenomes</taxon>
    </lineage>
</organism>
<dbReference type="AlphaFoldDB" id="A0A645IF19"/>
<feature type="domain" description="EamA" evidence="6">
    <location>
        <begin position="2"/>
        <end position="74"/>
    </location>
</feature>
<accession>A0A645IF19</accession>
<feature type="transmembrane region" description="Helical" evidence="5">
    <location>
        <begin position="35"/>
        <end position="51"/>
    </location>
</feature>
<evidence type="ECO:0000256" key="4">
    <source>
        <dbReference type="ARBA" id="ARBA00023136"/>
    </source>
</evidence>
<evidence type="ECO:0000256" key="2">
    <source>
        <dbReference type="ARBA" id="ARBA00022692"/>
    </source>
</evidence>
<dbReference type="GO" id="GO:0016020">
    <property type="term" value="C:membrane"/>
    <property type="evidence" value="ECO:0007669"/>
    <property type="project" value="UniProtKB-SubCell"/>
</dbReference>
<comment type="caution">
    <text evidence="7">The sequence shown here is derived from an EMBL/GenBank/DDBJ whole genome shotgun (WGS) entry which is preliminary data.</text>
</comment>
<protein>
    <recommendedName>
        <fullName evidence="6">EamA domain-containing protein</fullName>
    </recommendedName>
</protein>
<dbReference type="EMBL" id="VSSQ01112691">
    <property type="protein sequence ID" value="MPN49432.1"/>
    <property type="molecule type" value="Genomic_DNA"/>
</dbReference>
<keyword evidence="3 5" id="KW-1133">Transmembrane helix</keyword>
<evidence type="ECO:0000256" key="5">
    <source>
        <dbReference type="SAM" id="Phobius"/>
    </source>
</evidence>
<comment type="subcellular location">
    <subcellularLocation>
        <location evidence="1">Membrane</location>
        <topology evidence="1">Multi-pass membrane protein</topology>
    </subcellularLocation>
</comment>
<evidence type="ECO:0000259" key="6">
    <source>
        <dbReference type="Pfam" id="PF00892"/>
    </source>
</evidence>
<dbReference type="InterPro" id="IPR050638">
    <property type="entry name" value="AA-Vitamin_Transporters"/>
</dbReference>
<evidence type="ECO:0000256" key="1">
    <source>
        <dbReference type="ARBA" id="ARBA00004141"/>
    </source>
</evidence>
<evidence type="ECO:0000256" key="3">
    <source>
        <dbReference type="ARBA" id="ARBA00022989"/>
    </source>
</evidence>
<reference evidence="7" key="1">
    <citation type="submission" date="2019-08" db="EMBL/GenBank/DDBJ databases">
        <authorList>
            <person name="Kucharzyk K."/>
            <person name="Murdoch R.W."/>
            <person name="Higgins S."/>
            <person name="Loffler F."/>
        </authorList>
    </citation>
    <scope>NUCLEOTIDE SEQUENCE</scope>
</reference>
<dbReference type="PANTHER" id="PTHR32322:SF2">
    <property type="entry name" value="EAMA DOMAIN-CONTAINING PROTEIN"/>
    <property type="match status" value="1"/>
</dbReference>
<keyword evidence="4 5" id="KW-0472">Membrane</keyword>
<dbReference type="PANTHER" id="PTHR32322">
    <property type="entry name" value="INNER MEMBRANE TRANSPORTER"/>
    <property type="match status" value="1"/>
</dbReference>
<evidence type="ECO:0000313" key="7">
    <source>
        <dbReference type="EMBL" id="MPN49432.1"/>
    </source>
</evidence>
<keyword evidence="2 5" id="KW-0812">Transmembrane</keyword>
<dbReference type="InterPro" id="IPR037185">
    <property type="entry name" value="EmrE-like"/>
</dbReference>
<dbReference type="InterPro" id="IPR000620">
    <property type="entry name" value="EamA_dom"/>
</dbReference>